<protein>
    <submittedName>
        <fullName evidence="1">Redoxin domain-containing protein</fullName>
    </submittedName>
</protein>
<sequence length="173" mass="19230">MRVLKIVLLLAAALVPLAGVYVLNNATLVAEWLTDTGGFHTGETLPSVTGEEVDGGTIDTARYRGMKFVAMIAKIDCESCKSSYPVLQKWSELYPETPLVMIGVGGKEAYGEVKRDLQFSFPLLAADRTAQDRLRIKITPVFYAMDEQGTIIERMNGYRVKDFQKFMKRVGEA</sequence>
<gene>
    <name evidence="1" type="ORF">IDH45_24100</name>
</gene>
<evidence type="ECO:0000313" key="1">
    <source>
        <dbReference type="EMBL" id="MBD2865067.1"/>
    </source>
</evidence>
<dbReference type="RefSeq" id="WP_190930690.1">
    <property type="nucleotide sequence ID" value="NZ_JACXJA010000037.1"/>
</dbReference>
<dbReference type="Gene3D" id="3.40.30.10">
    <property type="entry name" value="Glutaredoxin"/>
    <property type="match status" value="1"/>
</dbReference>
<dbReference type="InterPro" id="IPR036249">
    <property type="entry name" value="Thioredoxin-like_sf"/>
</dbReference>
<organism evidence="1 2">
    <name type="scientific">Paenibacillus oceani</name>
    <dbReference type="NCBI Taxonomy" id="2772510"/>
    <lineage>
        <taxon>Bacteria</taxon>
        <taxon>Bacillati</taxon>
        <taxon>Bacillota</taxon>
        <taxon>Bacilli</taxon>
        <taxon>Bacillales</taxon>
        <taxon>Paenibacillaceae</taxon>
        <taxon>Paenibacillus</taxon>
    </lineage>
</organism>
<evidence type="ECO:0000313" key="2">
    <source>
        <dbReference type="Proteomes" id="UP000639396"/>
    </source>
</evidence>
<keyword evidence="2" id="KW-1185">Reference proteome</keyword>
<name>A0A927H2A7_9BACL</name>
<dbReference type="EMBL" id="JACXJA010000037">
    <property type="protein sequence ID" value="MBD2865067.1"/>
    <property type="molecule type" value="Genomic_DNA"/>
</dbReference>
<dbReference type="SUPFAM" id="SSF52833">
    <property type="entry name" value="Thioredoxin-like"/>
    <property type="match status" value="1"/>
</dbReference>
<comment type="caution">
    <text evidence="1">The sequence shown here is derived from an EMBL/GenBank/DDBJ whole genome shotgun (WGS) entry which is preliminary data.</text>
</comment>
<dbReference type="AlphaFoldDB" id="A0A927H2A7"/>
<proteinExistence type="predicted"/>
<accession>A0A927H2A7</accession>
<reference evidence="1" key="1">
    <citation type="submission" date="2020-09" db="EMBL/GenBank/DDBJ databases">
        <title>A novel bacterium of genus Paenibacillus, isolated from South China Sea.</title>
        <authorList>
            <person name="Huang H."/>
            <person name="Mo K."/>
            <person name="Hu Y."/>
        </authorList>
    </citation>
    <scope>NUCLEOTIDE SEQUENCE</scope>
    <source>
        <strain evidence="1">IB182363</strain>
    </source>
</reference>
<dbReference type="Proteomes" id="UP000639396">
    <property type="component" value="Unassembled WGS sequence"/>
</dbReference>